<proteinExistence type="predicted"/>
<comment type="caution">
    <text evidence="2">The sequence shown here is derived from an EMBL/GenBank/DDBJ whole genome shotgun (WGS) entry which is preliminary data.</text>
</comment>
<gene>
    <name evidence="2" type="ORF">UW44_C0008G0044</name>
</gene>
<keyword evidence="1" id="KW-0812">Transmembrane</keyword>
<feature type="transmembrane region" description="Helical" evidence="1">
    <location>
        <begin position="43"/>
        <end position="67"/>
    </location>
</feature>
<evidence type="ECO:0000313" key="2">
    <source>
        <dbReference type="EMBL" id="KKT51722.1"/>
    </source>
</evidence>
<organism evidence="2 3">
    <name type="scientific">Candidatus Collierbacteria bacterium GW2011_GWB2_44_22</name>
    <dbReference type="NCBI Taxonomy" id="1618387"/>
    <lineage>
        <taxon>Bacteria</taxon>
        <taxon>Candidatus Collieribacteriota</taxon>
    </lineage>
</organism>
<dbReference type="AlphaFoldDB" id="A0A0G1K5Y8"/>
<accession>A0A0G1K5Y8</accession>
<reference evidence="2 3" key="1">
    <citation type="journal article" date="2015" name="Nature">
        <title>rRNA introns, odd ribosomes, and small enigmatic genomes across a large radiation of phyla.</title>
        <authorList>
            <person name="Brown C.T."/>
            <person name="Hug L.A."/>
            <person name="Thomas B.C."/>
            <person name="Sharon I."/>
            <person name="Castelle C.J."/>
            <person name="Singh A."/>
            <person name="Wilkins M.J."/>
            <person name="Williams K.H."/>
            <person name="Banfield J.F."/>
        </authorList>
    </citation>
    <scope>NUCLEOTIDE SEQUENCE [LARGE SCALE GENOMIC DNA]</scope>
</reference>
<keyword evidence="1" id="KW-0472">Membrane</keyword>
<dbReference type="EMBL" id="LCIH01000008">
    <property type="protein sequence ID" value="KKT51722.1"/>
    <property type="molecule type" value="Genomic_DNA"/>
</dbReference>
<evidence type="ECO:0000313" key="3">
    <source>
        <dbReference type="Proteomes" id="UP000034006"/>
    </source>
</evidence>
<sequence>MTTYDPASRVYRFPGDAVPGDGLPDTFWPSFLTETLKSDGFQVFPLSFTTVVMMFRMLGAACVGVDAEKKNKRLNTR</sequence>
<name>A0A0G1K5Y8_9BACT</name>
<protein>
    <submittedName>
        <fullName evidence="2">Uncharacterized protein</fullName>
    </submittedName>
</protein>
<evidence type="ECO:0000256" key="1">
    <source>
        <dbReference type="SAM" id="Phobius"/>
    </source>
</evidence>
<keyword evidence="1" id="KW-1133">Transmembrane helix</keyword>
<dbReference type="STRING" id="1618387.UW44_C0008G0044"/>
<dbReference type="Proteomes" id="UP000034006">
    <property type="component" value="Unassembled WGS sequence"/>
</dbReference>